<dbReference type="InterPro" id="IPR001810">
    <property type="entry name" value="F-box_dom"/>
</dbReference>
<sequence>MTSQLDKLPHELLIGILSCLPKIDLKQARLSCHRLRNAGDPELFRRVYFAPREKSMDAFKHIAANPAFNRHMTEVIYDGRLFQQHFLEPEMYYRAYNLHVRAQGEDGERGILADCDRAEKEIRRDMKDIKSTGSKPSEREHAALKALRERTYHGRVLKSMKQYVQFYIQQEKILDTGRDRDVLFAGLKQMPKVYRLSIIDQFPKADHASGMDHGWYQKASTKSFGCSLEPMGWPVRYRNGLRIVSDEEVRPANGPWDCRGIVNILKAAATHNPKIDNFELGLERSNAPMKIFQMLSKDRTSIHNIARGLNDLVLNVSPPWASANTTHCSTPEEVACLKSILQQTTELFSLVANIFLTYNQWKDVFSELYFPHLITLHLGRLACWTPNGLIDLLERHKASLRELKICEADMNAEEGTWKDVAQRLGQSLNLRYIGLVSLEDALQIGRFQYSYDGYFMLAMLFMPSYSP</sequence>
<dbReference type="PROSITE" id="PS50181">
    <property type="entry name" value="FBOX"/>
    <property type="match status" value="1"/>
</dbReference>
<evidence type="ECO:0000313" key="3">
    <source>
        <dbReference type="Proteomes" id="UP000578531"/>
    </source>
</evidence>
<proteinExistence type="predicted"/>
<dbReference type="InterPro" id="IPR036047">
    <property type="entry name" value="F-box-like_dom_sf"/>
</dbReference>
<name>A0A8H6CQI2_9LECA</name>
<dbReference type="CDD" id="cd09917">
    <property type="entry name" value="F-box_SF"/>
    <property type="match status" value="1"/>
</dbReference>
<dbReference type="RefSeq" id="XP_037159234.1">
    <property type="nucleotide sequence ID" value="XM_037313834.1"/>
</dbReference>
<reference evidence="2 3" key="1">
    <citation type="journal article" date="2020" name="Genomics">
        <title>Complete, high-quality genomes from long-read metagenomic sequencing of two wolf lichen thalli reveals enigmatic genome architecture.</title>
        <authorList>
            <person name="McKenzie S.K."/>
            <person name="Walston R.F."/>
            <person name="Allen J.L."/>
        </authorList>
    </citation>
    <scope>NUCLEOTIDE SEQUENCE [LARGE SCALE GENOMIC DNA]</scope>
    <source>
        <strain evidence="2">WasteWater2</strain>
    </source>
</reference>
<organism evidence="2 3">
    <name type="scientific">Letharia columbiana</name>
    <dbReference type="NCBI Taxonomy" id="112416"/>
    <lineage>
        <taxon>Eukaryota</taxon>
        <taxon>Fungi</taxon>
        <taxon>Dikarya</taxon>
        <taxon>Ascomycota</taxon>
        <taxon>Pezizomycotina</taxon>
        <taxon>Lecanoromycetes</taxon>
        <taxon>OSLEUM clade</taxon>
        <taxon>Lecanoromycetidae</taxon>
        <taxon>Lecanorales</taxon>
        <taxon>Lecanorineae</taxon>
        <taxon>Parmeliaceae</taxon>
        <taxon>Letharia</taxon>
    </lineage>
</organism>
<dbReference type="Pfam" id="PF12937">
    <property type="entry name" value="F-box-like"/>
    <property type="match status" value="1"/>
</dbReference>
<evidence type="ECO:0000313" key="2">
    <source>
        <dbReference type="EMBL" id="KAF6227743.1"/>
    </source>
</evidence>
<keyword evidence="3" id="KW-1185">Reference proteome</keyword>
<dbReference type="SUPFAM" id="SSF81383">
    <property type="entry name" value="F-box domain"/>
    <property type="match status" value="1"/>
</dbReference>
<dbReference type="AlphaFoldDB" id="A0A8H6CQI2"/>
<feature type="domain" description="F-box" evidence="1">
    <location>
        <begin position="2"/>
        <end position="47"/>
    </location>
</feature>
<comment type="caution">
    <text evidence="2">The sequence shown here is derived from an EMBL/GenBank/DDBJ whole genome shotgun (WGS) entry which is preliminary data.</text>
</comment>
<gene>
    <name evidence="2" type="ORF">HO173_011961</name>
</gene>
<accession>A0A8H6CQI2</accession>
<dbReference type="GeneID" id="59293598"/>
<dbReference type="OrthoDB" id="5422579at2759"/>
<protein>
    <recommendedName>
        <fullName evidence="1">F-box domain-containing protein</fullName>
    </recommendedName>
</protein>
<dbReference type="EMBL" id="JACCJC010000081">
    <property type="protein sequence ID" value="KAF6227743.1"/>
    <property type="molecule type" value="Genomic_DNA"/>
</dbReference>
<dbReference type="Proteomes" id="UP000578531">
    <property type="component" value="Unassembled WGS sequence"/>
</dbReference>
<evidence type="ECO:0000259" key="1">
    <source>
        <dbReference type="PROSITE" id="PS50181"/>
    </source>
</evidence>
<dbReference type="Gene3D" id="1.20.1280.50">
    <property type="match status" value="1"/>
</dbReference>